<comment type="caution">
    <text evidence="1">The sequence shown here is derived from an EMBL/GenBank/DDBJ whole genome shotgun (WGS) entry which is preliminary data.</text>
</comment>
<evidence type="ECO:0000313" key="2">
    <source>
        <dbReference type="Proteomes" id="UP001501523"/>
    </source>
</evidence>
<dbReference type="Proteomes" id="UP001501523">
    <property type="component" value="Unassembled WGS sequence"/>
</dbReference>
<reference evidence="1 2" key="1">
    <citation type="journal article" date="2019" name="Int. J. Syst. Evol. Microbiol.">
        <title>The Global Catalogue of Microorganisms (GCM) 10K type strain sequencing project: providing services to taxonomists for standard genome sequencing and annotation.</title>
        <authorList>
            <consortium name="The Broad Institute Genomics Platform"/>
            <consortium name="The Broad Institute Genome Sequencing Center for Infectious Disease"/>
            <person name="Wu L."/>
            <person name="Ma J."/>
        </authorList>
    </citation>
    <scope>NUCLEOTIDE SEQUENCE [LARGE SCALE GENOMIC DNA]</scope>
    <source>
        <strain evidence="1 2">JCM 15421</strain>
    </source>
</reference>
<name>A0ABN1IHL6_9GAMM</name>
<dbReference type="PROSITE" id="PS51257">
    <property type="entry name" value="PROKAR_LIPOPROTEIN"/>
    <property type="match status" value="1"/>
</dbReference>
<dbReference type="EMBL" id="BAAAEU010000007">
    <property type="protein sequence ID" value="GAA0713827.1"/>
    <property type="molecule type" value="Genomic_DNA"/>
</dbReference>
<keyword evidence="2" id="KW-1185">Reference proteome</keyword>
<organism evidence="1 2">
    <name type="scientific">Dokdonella soli</name>
    <dbReference type="NCBI Taxonomy" id="529810"/>
    <lineage>
        <taxon>Bacteria</taxon>
        <taxon>Pseudomonadati</taxon>
        <taxon>Pseudomonadota</taxon>
        <taxon>Gammaproteobacteria</taxon>
        <taxon>Lysobacterales</taxon>
        <taxon>Rhodanobacteraceae</taxon>
        <taxon>Dokdonella</taxon>
    </lineage>
</organism>
<accession>A0ABN1IHL6</accession>
<proteinExistence type="predicted"/>
<sequence length="101" mass="11022">MGTCRHRVRFRIATNVFGAVPWPPGVALACAQLASTVGTLAVPNPRGATDANGYEQRGFVVGRARSHLRERLRATAESPFHPLQRVPGNVQLIFRFNGEQA</sequence>
<gene>
    <name evidence="1" type="ORF">GCM10009105_17620</name>
</gene>
<evidence type="ECO:0000313" key="1">
    <source>
        <dbReference type="EMBL" id="GAA0713827.1"/>
    </source>
</evidence>
<protein>
    <submittedName>
        <fullName evidence="1">Uncharacterized protein</fullName>
    </submittedName>
</protein>